<reference evidence="2 3" key="2">
    <citation type="submission" date="2014-09" db="EMBL/GenBank/DDBJ databases">
        <authorList>
            <consortium name="NBRP consortium"/>
            <person name="Sawabe T."/>
            <person name="Meirelles P."/>
            <person name="Nakanishi M."/>
            <person name="Sayaka M."/>
            <person name="Hattori M."/>
            <person name="Ohkuma M."/>
        </authorList>
    </citation>
    <scope>NUCLEOTIDE SEQUENCE [LARGE SCALE GENOMIC DNA]</scope>
    <source>
        <strain evidence="2 3">JCM 19240</strain>
    </source>
</reference>
<gene>
    <name evidence="2" type="ORF">JCM19240_5746</name>
</gene>
<evidence type="ECO:0000313" key="2">
    <source>
        <dbReference type="EMBL" id="GAL32315.1"/>
    </source>
</evidence>
<protein>
    <submittedName>
        <fullName evidence="2">Uncharacterized protein</fullName>
    </submittedName>
</protein>
<proteinExistence type="predicted"/>
<dbReference type="OrthoDB" id="9152616at2"/>
<name>A0A090SX07_9VIBR</name>
<evidence type="ECO:0000256" key="1">
    <source>
        <dbReference type="SAM" id="MobiDB-lite"/>
    </source>
</evidence>
<accession>A0A090SX07</accession>
<dbReference type="Proteomes" id="UP000029224">
    <property type="component" value="Unassembled WGS sequence"/>
</dbReference>
<evidence type="ECO:0000313" key="3">
    <source>
        <dbReference type="Proteomes" id="UP000029224"/>
    </source>
</evidence>
<comment type="caution">
    <text evidence="2">The sequence shown here is derived from an EMBL/GenBank/DDBJ whole genome shotgun (WGS) entry which is preliminary data.</text>
</comment>
<sequence>MKPSTFFFAAALSTTDVALADASNTTVTEADLLEQATRYDETLTEQQLNASHQDSMNSLGYRSISTNTSLKS</sequence>
<keyword evidence="3" id="KW-1185">Reference proteome</keyword>
<dbReference type="AlphaFoldDB" id="A0A090SX07"/>
<organism evidence="2 3">
    <name type="scientific">Vibrio maritimus</name>
    <dbReference type="NCBI Taxonomy" id="990268"/>
    <lineage>
        <taxon>Bacteria</taxon>
        <taxon>Pseudomonadati</taxon>
        <taxon>Pseudomonadota</taxon>
        <taxon>Gammaproteobacteria</taxon>
        <taxon>Vibrionales</taxon>
        <taxon>Vibrionaceae</taxon>
        <taxon>Vibrio</taxon>
    </lineage>
</organism>
<feature type="region of interest" description="Disordered" evidence="1">
    <location>
        <begin position="48"/>
        <end position="72"/>
    </location>
</feature>
<reference evidence="2 3" key="1">
    <citation type="submission" date="2014-09" db="EMBL/GenBank/DDBJ databases">
        <title>Vibrio maritimus JCM 19240. (C210) whole genome shotgun sequence.</title>
        <authorList>
            <person name="Sawabe T."/>
            <person name="Meirelles P."/>
            <person name="Nakanishi M."/>
            <person name="Sayaka M."/>
            <person name="Hattori M."/>
            <person name="Ohkuma M."/>
        </authorList>
    </citation>
    <scope>NUCLEOTIDE SEQUENCE [LARGE SCALE GENOMIC DNA]</scope>
    <source>
        <strain evidence="2 3">JCM 19240</strain>
    </source>
</reference>
<dbReference type="EMBL" id="BBMT01000001">
    <property type="protein sequence ID" value="GAL32315.1"/>
    <property type="molecule type" value="Genomic_DNA"/>
</dbReference>